<dbReference type="InParanoid" id="P74506"/>
<keyword evidence="4" id="KW-0732">Signal</keyword>
<evidence type="ECO:0000256" key="1">
    <source>
        <dbReference type="ARBA" id="ARBA00022801"/>
    </source>
</evidence>
<dbReference type="PIR" id="S76481">
    <property type="entry name" value="S76481"/>
</dbReference>
<dbReference type="PaxDb" id="1148-1653698"/>
<dbReference type="InterPro" id="IPR010802">
    <property type="entry name" value="DUF1400"/>
</dbReference>
<evidence type="ECO:0000256" key="4">
    <source>
        <dbReference type="SAM" id="SignalP"/>
    </source>
</evidence>
<keyword evidence="7" id="KW-1185">Reference proteome</keyword>
<evidence type="ECO:0000256" key="2">
    <source>
        <dbReference type="ARBA" id="ARBA00022963"/>
    </source>
</evidence>
<dbReference type="Gene3D" id="3.40.50.1820">
    <property type="entry name" value="alpha/beta hydrolase"/>
    <property type="match status" value="1"/>
</dbReference>
<dbReference type="KEGG" id="syn:slr1944"/>
<organism evidence="6 7">
    <name type="scientific">Synechocystis sp. (strain ATCC 27184 / PCC 6803 / Kazusa)</name>
    <dbReference type="NCBI Taxonomy" id="1111708"/>
    <lineage>
        <taxon>Bacteria</taxon>
        <taxon>Bacillati</taxon>
        <taxon>Cyanobacteriota</taxon>
        <taxon>Cyanophyceae</taxon>
        <taxon>Synechococcales</taxon>
        <taxon>Merismopediaceae</taxon>
        <taxon>Synechocystis</taxon>
    </lineage>
</organism>
<reference evidence="6 7" key="1">
    <citation type="journal article" date="1995" name="DNA Res.">
        <title>Sequence analysis of the genome of the unicellular cyanobacterium Synechocystis sp. strain PCC6803. I. Sequence features in the 1 Mb region from map positions 64% to 92% of the genome.</title>
        <authorList>
            <person name="Kaneko T."/>
            <person name="Tanaka A."/>
            <person name="Sato S."/>
            <person name="Kotani H."/>
            <person name="Sazuka T."/>
            <person name="Miyajima N."/>
            <person name="Sugiura M."/>
            <person name="Tabata S."/>
        </authorList>
    </citation>
    <scope>NUCLEOTIDE SEQUENCE [LARGE SCALE GENOMIC DNA]</scope>
    <source>
        <strain evidence="7">ATCC 27184 / PCC 6803 / Kazusa</strain>
    </source>
</reference>
<dbReference type="InterPro" id="IPR029058">
    <property type="entry name" value="AB_hydrolase_fold"/>
</dbReference>
<evidence type="ECO:0000313" key="7">
    <source>
        <dbReference type="Proteomes" id="UP000001425"/>
    </source>
</evidence>
<gene>
    <name evidence="6" type="ordered locus">slr1944</name>
</gene>
<protein>
    <submittedName>
        <fullName evidence="6">Slr1944 protein</fullName>
    </submittedName>
</protein>
<dbReference type="eggNOG" id="COG4188">
    <property type="taxonomic scope" value="Bacteria"/>
</dbReference>
<dbReference type="SMR" id="P74506"/>
<feature type="domain" description="DUF1400" evidence="5">
    <location>
        <begin position="28"/>
        <end position="153"/>
    </location>
</feature>
<dbReference type="AlphaFoldDB" id="P74506"/>
<keyword evidence="3" id="KW-0443">Lipid metabolism</keyword>
<evidence type="ECO:0000259" key="5">
    <source>
        <dbReference type="Pfam" id="PF07176"/>
    </source>
</evidence>
<dbReference type="PANTHER" id="PTHR10272:SF13">
    <property type="entry name" value="POLY(ETHYLENE TEREPHTHALATE) HYDROLASE"/>
    <property type="match status" value="1"/>
</dbReference>
<dbReference type="GO" id="GO:0016042">
    <property type="term" value="P:lipid catabolic process"/>
    <property type="evidence" value="ECO:0007669"/>
    <property type="project" value="UniProtKB-KW"/>
</dbReference>
<dbReference type="EnsemblBacteria" id="BAA18610">
    <property type="protein sequence ID" value="BAA18610"/>
    <property type="gene ID" value="BAA18610"/>
</dbReference>
<evidence type="ECO:0000313" key="6">
    <source>
        <dbReference type="EMBL" id="BAA18610.1"/>
    </source>
</evidence>
<dbReference type="PhylomeDB" id="P74506"/>
<keyword evidence="2" id="KW-0442">Lipid degradation</keyword>
<feature type="signal peptide" evidence="4">
    <location>
        <begin position="1"/>
        <end position="20"/>
    </location>
</feature>
<keyword evidence="1" id="KW-0378">Hydrolase</keyword>
<name>P74506_SYNY3</name>
<dbReference type="PANTHER" id="PTHR10272">
    <property type="entry name" value="PLATELET-ACTIVATING FACTOR ACETYLHYDROLASE"/>
    <property type="match status" value="1"/>
</dbReference>
<dbReference type="GO" id="GO:0003847">
    <property type="term" value="F:1-alkyl-2-acetylglycerophosphocholine esterase activity"/>
    <property type="evidence" value="ECO:0000318"/>
    <property type="project" value="GO_Central"/>
</dbReference>
<reference evidence="6 7" key="2">
    <citation type="journal article" date="1996" name="DNA Res.">
        <title>Sequence analysis of the genome of the unicellular cyanobacterium Synechocystis sp. strain PCC6803. II. Sequence determination of the entire genome and assignment of potential protein-coding regions.</title>
        <authorList>
            <person name="Kaneko T."/>
            <person name="Sato S."/>
            <person name="Kotani H."/>
            <person name="Tanaka A."/>
            <person name="Asamizu E."/>
            <person name="Nakamura Y."/>
            <person name="Miyajima N."/>
            <person name="Hirosawa M."/>
            <person name="Sugiura M."/>
            <person name="Sasamoto S."/>
            <person name="Kimura T."/>
            <person name="Hosouchi T."/>
            <person name="Matsuno A."/>
            <person name="Muraki A."/>
            <person name="Nakazaki N."/>
            <person name="Naruo K."/>
            <person name="Okumura S."/>
            <person name="Shimpo S."/>
            <person name="Takeuchi C."/>
            <person name="Wada T."/>
            <person name="Watanabe A."/>
            <person name="Yamada M."/>
            <person name="Yasuda M."/>
            <person name="Tabata S."/>
        </authorList>
    </citation>
    <scope>NUCLEOTIDE SEQUENCE [LARGE SCALE GENOMIC DNA]</scope>
    <source>
        <strain evidence="7">ATCC 27184 / PCC 6803 / Kazusa</strain>
    </source>
</reference>
<dbReference type="STRING" id="1148.gene:10499493"/>
<dbReference type="IntAct" id="P74506">
    <property type="interactions" value="1"/>
</dbReference>
<accession>P74506</accession>
<dbReference type="Pfam" id="PF07176">
    <property type="entry name" value="DUF1400"/>
    <property type="match status" value="1"/>
</dbReference>
<sequence length="538" mass="58686">MIDFKRLLGIALTSSLLVLASPSVIKGAETITFSIMPLGQFDISVKSLTDFAETGTIDPDFKFYTQHLKPEELEKLRGLLNHSFKFNSVEAFRFFNTTFGKEIAQQLSYIIAAPTDQSQPFLEGAIVTAAQNPDGFKIIDVINAYGGSDLVLNLDTFKNTIDQADTLYQATDRIFTWLGKQEIPSNPVPPNLKPLALAEPGPQKWTTQNLTIPRPNGQPVNVFVYLPQGNSSPAPLVVIAPGLNSNFQAFTYIADHLASYGFTIAGIDFPESDAARMQDSLQGLDAFPDPNAWLEQPKDVTLVLDTLAQKAATDPAWQGKFDINNVGILGHSLGGYTAIASGGATLEWPELLQQCEQLNKPNQINLNPALLWQCQGVGSAPPASNLRESRIKAVLAINPVTNPIFGPDGMKNLAVPTLIVAGSKDIFAPPVPEQIIPFSLIEGVNKYLLLVQNGTHLSFLEDTDNLPEKIVGPGQDLAYTYMKSLGLAFFDLYLQQDSSFKPYLTDSVVQQMSQEPLPLQLVPSLTPAQLQQAMDINN</sequence>
<dbReference type="Proteomes" id="UP000001425">
    <property type="component" value="Chromosome"/>
</dbReference>
<dbReference type="EMBL" id="BA000022">
    <property type="protein sequence ID" value="BAA18610.1"/>
    <property type="molecule type" value="Genomic_DNA"/>
</dbReference>
<proteinExistence type="predicted"/>
<feature type="chain" id="PRO_5004161315" evidence="4">
    <location>
        <begin position="21"/>
        <end position="538"/>
    </location>
</feature>
<dbReference type="ESTHER" id="synsp-SLR1944">
    <property type="family name" value="Duf_1400"/>
</dbReference>
<dbReference type="SUPFAM" id="SSF53474">
    <property type="entry name" value="alpha/beta-Hydrolases"/>
    <property type="match status" value="1"/>
</dbReference>
<evidence type="ECO:0000256" key="3">
    <source>
        <dbReference type="ARBA" id="ARBA00023098"/>
    </source>
</evidence>
<dbReference type="GO" id="GO:0030288">
    <property type="term" value="C:outer membrane-bounded periplasmic space"/>
    <property type="evidence" value="ECO:0007005"/>
    <property type="project" value="UniProtKB"/>
</dbReference>